<dbReference type="RefSeq" id="WP_182415385.1">
    <property type="nucleotide sequence ID" value="NZ_CP055153.1"/>
</dbReference>
<name>A0A7L7L5V4_9BACT</name>
<accession>A0A7L7L5V4</accession>
<dbReference type="KEGG" id="add:HUW48_09160"/>
<gene>
    <name evidence="1" type="ORF">HUW48_09160</name>
</gene>
<dbReference type="EMBL" id="CP055153">
    <property type="protein sequence ID" value="QMU28197.1"/>
    <property type="molecule type" value="Genomic_DNA"/>
</dbReference>
<proteinExistence type="predicted"/>
<dbReference type="Proteomes" id="UP000514509">
    <property type="component" value="Chromosome"/>
</dbReference>
<dbReference type="AlphaFoldDB" id="A0A7L7L5V4"/>
<sequence>MKKLMLNNISFYTRHKEQLKKIYAGKYLIIHHEKVFGVCNSWWEASRKGLELFREDTFLIKYCI</sequence>
<reference evidence="1 2" key="1">
    <citation type="submission" date="2020-08" db="EMBL/GenBank/DDBJ databases">
        <title>Adhaeribacter dokdonensis sp. nov., isolated from the rhizosphere of Elymus tsukushiensis, a plant native to the Dokdo Islands, Republic of Korea.</title>
        <authorList>
            <person name="Ghim S.Y."/>
        </authorList>
    </citation>
    <scope>NUCLEOTIDE SEQUENCE [LARGE SCALE GENOMIC DNA]</scope>
    <source>
        <strain evidence="1 2">KUDC8001</strain>
    </source>
</reference>
<keyword evidence="2" id="KW-1185">Reference proteome</keyword>
<evidence type="ECO:0000313" key="2">
    <source>
        <dbReference type="Proteomes" id="UP000514509"/>
    </source>
</evidence>
<protein>
    <recommendedName>
        <fullName evidence="3">DUF5678 domain-containing protein</fullName>
    </recommendedName>
</protein>
<organism evidence="1 2">
    <name type="scientific">Adhaeribacter radiodurans</name>
    <dbReference type="NCBI Taxonomy" id="2745197"/>
    <lineage>
        <taxon>Bacteria</taxon>
        <taxon>Pseudomonadati</taxon>
        <taxon>Bacteroidota</taxon>
        <taxon>Cytophagia</taxon>
        <taxon>Cytophagales</taxon>
        <taxon>Hymenobacteraceae</taxon>
        <taxon>Adhaeribacter</taxon>
    </lineage>
</organism>
<evidence type="ECO:0000313" key="1">
    <source>
        <dbReference type="EMBL" id="QMU28197.1"/>
    </source>
</evidence>
<evidence type="ECO:0008006" key="3">
    <source>
        <dbReference type="Google" id="ProtNLM"/>
    </source>
</evidence>